<sequence>MAKKQKSFAEKVVKHDGKEMVHVKFVKSVASNKEGYWRFNESMISMEKGESLETTLKRLDAEANLADIEMSPAVEVAEEIPEIVVETSEAVADEASLEEAIEETPAEAAAERCCGRNGCRNCRRGISRRFKS</sequence>
<dbReference type="EMBL" id="EU016627">
    <property type="protein sequence ID" value="ABZ08399.1"/>
    <property type="molecule type" value="Genomic_DNA"/>
</dbReference>
<name>B3T740_9ARCH</name>
<dbReference type="AlphaFoldDB" id="B3T740"/>
<organism evidence="1">
    <name type="scientific">uncultured marine crenarchaeote HF4000_APKG2O16</name>
    <dbReference type="NCBI Taxonomy" id="455582"/>
    <lineage>
        <taxon>Archaea</taxon>
        <taxon>Nitrososphaerota</taxon>
        <taxon>Nitrososphaeria</taxon>
        <taxon>Nitrosopumilales</taxon>
        <taxon>environmental samples</taxon>
    </lineage>
</organism>
<gene>
    <name evidence="1" type="ORF">ALOHA_HF4000APKG2O16ctg13g1</name>
</gene>
<proteinExistence type="predicted"/>
<protein>
    <submittedName>
        <fullName evidence="1">Uncharacterized protein</fullName>
    </submittedName>
</protein>
<reference evidence="1" key="1">
    <citation type="journal article" date="2008" name="ISME J.">
        <title>Genomic patterns of recombination, clonal divergence and environment in marine microbial populations.</title>
        <authorList>
            <person name="Konstantinidis K.T."/>
            <person name="Delong E.F."/>
        </authorList>
    </citation>
    <scope>NUCLEOTIDE SEQUENCE</scope>
</reference>
<evidence type="ECO:0000313" key="1">
    <source>
        <dbReference type="EMBL" id="ABZ08399.1"/>
    </source>
</evidence>
<accession>B3T740</accession>